<proteinExistence type="predicted"/>
<dbReference type="EMBL" id="SRIO01000028">
    <property type="protein sequence ID" value="TFZ81321.1"/>
    <property type="molecule type" value="Genomic_DNA"/>
</dbReference>
<sequence length="139" mass="15072">MNVPALTGSNRDPAHIGGYPPTLPVEIALRVAPLREICEAYGIDKDQWAALRKDPVFQRDLAAAIDHVKKEGASVKLKAQLQCDELLKTSWTMIHDSSGGIPPSVRADLIKHTFRVAGLIEPPSGTSNNAPTMNIQINL</sequence>
<protein>
    <submittedName>
        <fullName evidence="1">Uncharacterized protein</fullName>
    </submittedName>
</protein>
<accession>A0A4Z0F6R8</accession>
<organism evidence="1 2">
    <name type="scientific">Candidatus Macondimonas diazotrophica</name>
    <dbReference type="NCBI Taxonomy" id="2305248"/>
    <lineage>
        <taxon>Bacteria</taxon>
        <taxon>Pseudomonadati</taxon>
        <taxon>Pseudomonadota</taxon>
        <taxon>Gammaproteobacteria</taxon>
        <taxon>Chromatiales</taxon>
        <taxon>Ectothiorhodospiraceae</taxon>
        <taxon>Candidatus Macondimonas</taxon>
    </lineage>
</organism>
<keyword evidence="2" id="KW-1185">Reference proteome</keyword>
<evidence type="ECO:0000313" key="1">
    <source>
        <dbReference type="EMBL" id="TFZ81321.1"/>
    </source>
</evidence>
<gene>
    <name evidence="1" type="ORF">E4680_12930</name>
</gene>
<dbReference type="AlphaFoldDB" id="A0A4Z0F6R8"/>
<comment type="caution">
    <text evidence="1">The sequence shown here is derived from an EMBL/GenBank/DDBJ whole genome shotgun (WGS) entry which is preliminary data.</text>
</comment>
<reference evidence="1 2" key="1">
    <citation type="journal article" date="2019" name="ISME J.">
        <title>Candidatus Macondimonas diazotrophica, a novel gammaproteobacterial genus dominating crude-oil-contaminated coastal sediments.</title>
        <authorList>
            <person name="Karthikeyan S."/>
            <person name="Konstantinidis K."/>
        </authorList>
    </citation>
    <scope>NUCLEOTIDE SEQUENCE [LARGE SCALE GENOMIC DNA]</scope>
    <source>
        <strain evidence="1 2">KTK01</strain>
    </source>
</reference>
<name>A0A4Z0F6R8_9GAMM</name>
<dbReference type="Proteomes" id="UP000297890">
    <property type="component" value="Unassembled WGS sequence"/>
</dbReference>
<evidence type="ECO:0000313" key="2">
    <source>
        <dbReference type="Proteomes" id="UP000297890"/>
    </source>
</evidence>